<dbReference type="PANTHER" id="PTHR31836">
    <property type="match status" value="1"/>
</dbReference>
<dbReference type="AlphaFoldDB" id="A0A067QDZ0"/>
<sequence length="131" mass="14729">MLSHPFQLVLLASFLIAVIGVLGVQIPTSHRLKKRGFYGRGTWYDAGEGNCGEYDSDQDHIVAVSEARYNGGAHCNQYITIRDTQNRRQTRAMVHDSCPGCGTNDLDMAKGLFAYFDNPSRGEIPIEWWFD</sequence>
<feature type="chain" id="PRO_5001643948" description="RlpA-like protein double-psi beta-barrel domain-containing protein" evidence="2">
    <location>
        <begin position="24"/>
        <end position="131"/>
    </location>
</feature>
<evidence type="ECO:0000313" key="4">
    <source>
        <dbReference type="Proteomes" id="UP000027265"/>
    </source>
</evidence>
<evidence type="ECO:0008006" key="5">
    <source>
        <dbReference type="Google" id="ProtNLM"/>
    </source>
</evidence>
<dbReference type="Proteomes" id="UP000027265">
    <property type="component" value="Unassembled WGS sequence"/>
</dbReference>
<dbReference type="InterPro" id="IPR036908">
    <property type="entry name" value="RlpA-like_sf"/>
</dbReference>
<organism evidence="3 4">
    <name type="scientific">Jaapia argillacea MUCL 33604</name>
    <dbReference type="NCBI Taxonomy" id="933084"/>
    <lineage>
        <taxon>Eukaryota</taxon>
        <taxon>Fungi</taxon>
        <taxon>Dikarya</taxon>
        <taxon>Basidiomycota</taxon>
        <taxon>Agaricomycotina</taxon>
        <taxon>Agaricomycetes</taxon>
        <taxon>Agaricomycetidae</taxon>
        <taxon>Jaapiales</taxon>
        <taxon>Jaapiaceae</taxon>
        <taxon>Jaapia</taxon>
    </lineage>
</organism>
<dbReference type="InterPro" id="IPR051477">
    <property type="entry name" value="Expansin_CellWall"/>
</dbReference>
<dbReference type="CDD" id="cd22191">
    <property type="entry name" value="DPBB_RlpA_EXP_N-like"/>
    <property type="match status" value="1"/>
</dbReference>
<dbReference type="Gene3D" id="2.40.40.10">
    <property type="entry name" value="RlpA-like domain"/>
    <property type="match status" value="1"/>
</dbReference>
<keyword evidence="1 2" id="KW-0732">Signal</keyword>
<dbReference type="HOGENOM" id="CLU_047639_6_0_1"/>
<dbReference type="PANTHER" id="PTHR31836:SF28">
    <property type="entry name" value="SRCR DOMAIN-CONTAINING PROTEIN-RELATED"/>
    <property type="match status" value="1"/>
</dbReference>
<reference evidence="4" key="1">
    <citation type="journal article" date="2014" name="Proc. Natl. Acad. Sci. U.S.A.">
        <title>Extensive sampling of basidiomycete genomes demonstrates inadequacy of the white-rot/brown-rot paradigm for wood decay fungi.</title>
        <authorList>
            <person name="Riley R."/>
            <person name="Salamov A.A."/>
            <person name="Brown D.W."/>
            <person name="Nagy L.G."/>
            <person name="Floudas D."/>
            <person name="Held B.W."/>
            <person name="Levasseur A."/>
            <person name="Lombard V."/>
            <person name="Morin E."/>
            <person name="Otillar R."/>
            <person name="Lindquist E.A."/>
            <person name="Sun H."/>
            <person name="LaButti K.M."/>
            <person name="Schmutz J."/>
            <person name="Jabbour D."/>
            <person name="Luo H."/>
            <person name="Baker S.E."/>
            <person name="Pisabarro A.G."/>
            <person name="Walton J.D."/>
            <person name="Blanchette R.A."/>
            <person name="Henrissat B."/>
            <person name="Martin F."/>
            <person name="Cullen D."/>
            <person name="Hibbett D.S."/>
            <person name="Grigoriev I.V."/>
        </authorList>
    </citation>
    <scope>NUCLEOTIDE SEQUENCE [LARGE SCALE GENOMIC DNA]</scope>
    <source>
        <strain evidence="4">MUCL 33604</strain>
    </source>
</reference>
<dbReference type="InParanoid" id="A0A067QDZ0"/>
<gene>
    <name evidence="3" type="ORF">JAAARDRAFT_224135</name>
</gene>
<dbReference type="STRING" id="933084.A0A067QDZ0"/>
<evidence type="ECO:0000256" key="1">
    <source>
        <dbReference type="ARBA" id="ARBA00022729"/>
    </source>
</evidence>
<dbReference type="OrthoDB" id="406505at2759"/>
<dbReference type="SUPFAM" id="SSF50685">
    <property type="entry name" value="Barwin-like endoglucanases"/>
    <property type="match status" value="1"/>
</dbReference>
<protein>
    <recommendedName>
        <fullName evidence="5">RlpA-like protein double-psi beta-barrel domain-containing protein</fullName>
    </recommendedName>
</protein>
<dbReference type="EMBL" id="KL197709">
    <property type="protein sequence ID" value="KDQ64370.1"/>
    <property type="molecule type" value="Genomic_DNA"/>
</dbReference>
<evidence type="ECO:0000313" key="3">
    <source>
        <dbReference type="EMBL" id="KDQ64370.1"/>
    </source>
</evidence>
<feature type="signal peptide" evidence="2">
    <location>
        <begin position="1"/>
        <end position="23"/>
    </location>
</feature>
<keyword evidence="4" id="KW-1185">Reference proteome</keyword>
<name>A0A067QDZ0_9AGAM</name>
<proteinExistence type="predicted"/>
<evidence type="ECO:0000256" key="2">
    <source>
        <dbReference type="SAM" id="SignalP"/>
    </source>
</evidence>
<accession>A0A067QDZ0</accession>